<keyword evidence="3" id="KW-0479">Metal-binding</keyword>
<gene>
    <name evidence="9" type="primary">PmlGA01_130040500</name>
    <name evidence="9" type="ORF">PMLGA01_130040500</name>
</gene>
<dbReference type="PANTHER" id="PTHR33146">
    <property type="entry name" value="ENDONUCLEASE 4"/>
    <property type="match status" value="1"/>
</dbReference>
<dbReference type="VEuPathDB" id="PlasmoDB:PmUG01_13046500"/>
<evidence type="ECO:0000256" key="4">
    <source>
        <dbReference type="ARBA" id="ARBA00022759"/>
    </source>
</evidence>
<evidence type="ECO:0000256" key="5">
    <source>
        <dbReference type="ARBA" id="ARBA00022801"/>
    </source>
</evidence>
<dbReference type="CDD" id="cd11010">
    <property type="entry name" value="S1-P1_nuclease"/>
    <property type="match status" value="1"/>
</dbReference>
<dbReference type="EC" id="3.1.30.1" evidence="9"/>
<dbReference type="SUPFAM" id="SSF48537">
    <property type="entry name" value="Phospholipase C/P1 nuclease"/>
    <property type="match status" value="1"/>
</dbReference>
<reference evidence="9 10" key="1">
    <citation type="submission" date="2016-06" db="EMBL/GenBank/DDBJ databases">
        <authorList>
            <consortium name="Pathogen Informatics"/>
        </authorList>
    </citation>
    <scope>NUCLEOTIDE SEQUENCE [LARGE SCALE GENOMIC DNA]</scope>
    <source>
        <strain evidence="9">PmlGA01</strain>
    </source>
</reference>
<evidence type="ECO:0000256" key="7">
    <source>
        <dbReference type="ARBA" id="ARBA00023180"/>
    </source>
</evidence>
<evidence type="ECO:0000313" key="9">
    <source>
        <dbReference type="EMBL" id="SBT72444.1"/>
    </source>
</evidence>
<dbReference type="EMBL" id="LT594501">
    <property type="protein sequence ID" value="SBT72444.1"/>
    <property type="molecule type" value="Genomic_DNA"/>
</dbReference>
<organism evidence="9 10">
    <name type="scientific">Plasmodium malariae</name>
    <dbReference type="NCBI Taxonomy" id="5858"/>
    <lineage>
        <taxon>Eukaryota</taxon>
        <taxon>Sar</taxon>
        <taxon>Alveolata</taxon>
        <taxon>Apicomplexa</taxon>
        <taxon>Aconoidasida</taxon>
        <taxon>Haemosporida</taxon>
        <taxon>Plasmodiidae</taxon>
        <taxon>Plasmodium</taxon>
        <taxon>Plasmodium (Plasmodium)</taxon>
    </lineage>
</organism>
<evidence type="ECO:0000256" key="6">
    <source>
        <dbReference type="ARBA" id="ARBA00023157"/>
    </source>
</evidence>
<feature type="signal peptide" evidence="8">
    <location>
        <begin position="1"/>
        <end position="21"/>
    </location>
</feature>
<accession>A0A1C3KFM2</accession>
<dbReference type="GO" id="GO:0046872">
    <property type="term" value="F:metal ion binding"/>
    <property type="evidence" value="ECO:0007669"/>
    <property type="project" value="UniProtKB-KW"/>
</dbReference>
<evidence type="ECO:0000256" key="2">
    <source>
        <dbReference type="ARBA" id="ARBA00022722"/>
    </source>
</evidence>
<keyword evidence="7" id="KW-0325">Glycoprotein</keyword>
<protein>
    <submittedName>
        <fullName evidence="9">p1/s1 nuclease, putative</fullName>
        <ecNumber evidence="9">3.1.30.1</ecNumber>
    </submittedName>
</protein>
<evidence type="ECO:0000313" key="10">
    <source>
        <dbReference type="Proteomes" id="UP000219799"/>
    </source>
</evidence>
<dbReference type="GO" id="GO:0006308">
    <property type="term" value="P:DNA catabolic process"/>
    <property type="evidence" value="ECO:0007669"/>
    <property type="project" value="InterPro"/>
</dbReference>
<dbReference type="AlphaFoldDB" id="A0A1C3KFM2"/>
<feature type="chain" id="PRO_5008677754" evidence="8">
    <location>
        <begin position="22"/>
        <end position="329"/>
    </location>
</feature>
<evidence type="ECO:0000256" key="1">
    <source>
        <dbReference type="ARBA" id="ARBA00009547"/>
    </source>
</evidence>
<dbReference type="Pfam" id="PF02265">
    <property type="entry name" value="S1-P1_nuclease"/>
    <property type="match status" value="1"/>
</dbReference>
<dbReference type="InterPro" id="IPR008947">
    <property type="entry name" value="PLipase_C/P1_nuclease_dom_sf"/>
</dbReference>
<name>A0A1C3KFM2_PLAMA</name>
<dbReference type="GO" id="GO:0016788">
    <property type="term" value="F:hydrolase activity, acting on ester bonds"/>
    <property type="evidence" value="ECO:0007669"/>
    <property type="project" value="InterPro"/>
</dbReference>
<dbReference type="GO" id="GO:0003676">
    <property type="term" value="F:nucleic acid binding"/>
    <property type="evidence" value="ECO:0007669"/>
    <property type="project" value="InterPro"/>
</dbReference>
<comment type="similarity">
    <text evidence="1">Belongs to the nuclease type I family.</text>
</comment>
<dbReference type="Gene3D" id="1.10.575.10">
    <property type="entry name" value="P1 Nuclease"/>
    <property type="match status" value="1"/>
</dbReference>
<evidence type="ECO:0000256" key="8">
    <source>
        <dbReference type="SAM" id="SignalP"/>
    </source>
</evidence>
<keyword evidence="6" id="KW-1015">Disulfide bond</keyword>
<dbReference type="Proteomes" id="UP000219799">
    <property type="component" value="Chromosome 13"/>
</dbReference>
<sequence>MNKETVCYLLFFLIFAKRITCWSDEGHMLSTAIAYEGLTKEEKLILEKIFKNYKEDKDFNEPIYASIWADHIKPFDIHYPNNIRRSGGIDLMNKWHYIDTPYNPLNVRINIFQEYYYKNTDNALTVLKRIFKLLKSIKRKENFGTFFSYNFNLRYFIHIFGDIHQPLHVITFYNNNFINGDNGGRDINILYKNKVENLHYLCDCVFHSRRKKWPTVTPKEVIKEAKSLMNLYPPEYFGNRLKNDLNEYEYLDFIISDSYNKCVHSIYYNFPHETLNKNTSYDVTNFFVVNLKKTLNEQIVLGGYRLTHYLKVIIANIPPDLVNTNKYMK</sequence>
<dbReference type="PANTHER" id="PTHR33146:SF10">
    <property type="entry name" value="STRAND-SPECIFIC NUCLEASE, PUTATIVE-RELATED"/>
    <property type="match status" value="1"/>
</dbReference>
<keyword evidence="5 9" id="KW-0378">Hydrolase</keyword>
<dbReference type="GO" id="GO:0004519">
    <property type="term" value="F:endonuclease activity"/>
    <property type="evidence" value="ECO:0007669"/>
    <property type="project" value="UniProtKB-KW"/>
</dbReference>
<keyword evidence="8" id="KW-0732">Signal</keyword>
<evidence type="ECO:0000256" key="3">
    <source>
        <dbReference type="ARBA" id="ARBA00022723"/>
    </source>
</evidence>
<proteinExistence type="inferred from homology"/>
<keyword evidence="2" id="KW-0540">Nuclease</keyword>
<dbReference type="InterPro" id="IPR003154">
    <property type="entry name" value="S1/P1nuclease"/>
</dbReference>
<keyword evidence="4" id="KW-0255">Endonuclease</keyword>